<dbReference type="SUPFAM" id="SSF51445">
    <property type="entry name" value="(Trans)glycosidases"/>
    <property type="match status" value="1"/>
</dbReference>
<evidence type="ECO:0000313" key="2">
    <source>
        <dbReference type="Proteomes" id="UP000002734"/>
    </source>
</evidence>
<name>C6CBJ5_MUSP7</name>
<protein>
    <submittedName>
        <fullName evidence="1">Uncharacterized protein</fullName>
    </submittedName>
</protein>
<keyword evidence="2" id="KW-1185">Reference proteome</keyword>
<dbReference type="HOGENOM" id="CLU_035028_0_0_6"/>
<reference evidence="1" key="1">
    <citation type="submission" date="2009-06" db="EMBL/GenBank/DDBJ databases">
        <title>Complete sequence of Dickeya dadantii Ech703.</title>
        <authorList>
            <consortium name="US DOE Joint Genome Institute"/>
            <person name="Lucas S."/>
            <person name="Copeland A."/>
            <person name="Lapidus A."/>
            <person name="Glavina del Rio T."/>
            <person name="Dalin E."/>
            <person name="Tice H."/>
            <person name="Bruce D."/>
            <person name="Goodwin L."/>
            <person name="Pitluck S."/>
            <person name="Chertkov O."/>
            <person name="Brettin T."/>
            <person name="Detter J.C."/>
            <person name="Han C."/>
            <person name="Larimer F."/>
            <person name="Land M."/>
            <person name="Hauser L."/>
            <person name="Kyrpides N."/>
            <person name="Mikhailova N."/>
            <person name="Balakrishnan V."/>
            <person name="Glasner J."/>
            <person name="Perna N.T."/>
        </authorList>
    </citation>
    <scope>NUCLEOTIDE SEQUENCE [LARGE SCALE GENOMIC DNA]</scope>
    <source>
        <strain evidence="1">Ech703</strain>
    </source>
</reference>
<organism evidence="1 2">
    <name type="scientific">Musicola paradisiaca (strain Ech703)</name>
    <name type="common">Dickeya paradisiaca</name>
    <name type="synonym">Dickeya dadantii</name>
    <dbReference type="NCBI Taxonomy" id="579405"/>
    <lineage>
        <taxon>Bacteria</taxon>
        <taxon>Pseudomonadati</taxon>
        <taxon>Pseudomonadota</taxon>
        <taxon>Gammaproteobacteria</taxon>
        <taxon>Enterobacterales</taxon>
        <taxon>Pectobacteriaceae</taxon>
        <taxon>Musicola</taxon>
    </lineage>
</organism>
<accession>C6CBJ5</accession>
<proteinExistence type="predicted"/>
<dbReference type="Proteomes" id="UP000002734">
    <property type="component" value="Chromosome"/>
</dbReference>
<dbReference type="KEGG" id="dda:Dd703_0974"/>
<evidence type="ECO:0000313" key="1">
    <source>
        <dbReference type="EMBL" id="ACS84780.1"/>
    </source>
</evidence>
<dbReference type="InterPro" id="IPR017853">
    <property type="entry name" value="GH"/>
</dbReference>
<dbReference type="AlphaFoldDB" id="C6CBJ5"/>
<dbReference type="EMBL" id="CP001654">
    <property type="protein sequence ID" value="ACS84780.1"/>
    <property type="molecule type" value="Genomic_DNA"/>
</dbReference>
<gene>
    <name evidence="1" type="ordered locus">Dd703_0974</name>
</gene>
<dbReference type="eggNOG" id="COG3661">
    <property type="taxonomic scope" value="Bacteria"/>
</dbReference>
<sequence>MWQTRAIEITSSDLWSWNTIIRVVDYARRHQFNALVLGQADFLDRLVAPDAFKIRTYDDHDSNLQHFNCNYINKVARYCADRRIDLYLQCKEISVTPDLFIRHPELLGRDGSLGADIHFWCQYVADKLSLAMQQLPRLKGVFLAISNTDSLVRFATPSGEEYDLGPSSTACPLDSQDSYSRLYDAVEKVMRMHGKQLVVRLFPASYDDIDPALDSIAHLPANVHASVKITPERFWPEFPNNPALMSLHGRDIWAEFDFAGEEVGWGNLPCLRHEEIAGRMLWCQAGNADIRHILCRITWDGISNNLILDSLSEFSLYVCAHHLSAAPHRQSPRQLLAAWLQARFDWQPDEETLSTLLECFDLARQALCGAIYVKKHVFHRHSMLPTSYGQAVWSLYGQLSRNHWLPGSGRDITFDPAQPALSSENLYRISQEKDEALHTANDGYRKAMALASDNAMPPAFLQRWLQEWRGLPLYCRLFVYAQKAFFTLRYCHQVENNWPLREIARANIQALYALNPELTQFSIVNADYPVSYDHLLDAEKAFQFTESLSAELSALDQQATKAARPH</sequence>
<dbReference type="RefSeq" id="WP_012764598.1">
    <property type="nucleotide sequence ID" value="NC_012880.1"/>
</dbReference>